<proteinExistence type="predicted"/>
<sequence>MTTFHFNGQPLDNDLVTSISSLLDAINIPNLLWGNYLLTVYGVPTIVDGISFVIPDALIEISFSTLAEAGFHLCSRHLDCPHSNSIHCPPPYKHLHIDDELAISLYKKSDVLWEFPEFETTFHDTSADITIMFASDARLPLATLGRGRGRFFPHLSSVRIPSPSKYCEAVILLLCRDYGTARESYWLAILTYVVEFVDGTDIFDEGGLREGYRRFYHALKRGDPEMYLILEDLRRDFMQSPCL</sequence>
<dbReference type="OrthoDB" id="4499271at2759"/>
<dbReference type="AlphaFoldDB" id="A0A319EI12"/>
<dbReference type="EMBL" id="KZ826351">
    <property type="protein sequence ID" value="PYI06178.1"/>
    <property type="molecule type" value="Genomic_DNA"/>
</dbReference>
<evidence type="ECO:0000313" key="2">
    <source>
        <dbReference type="Proteomes" id="UP000248423"/>
    </source>
</evidence>
<gene>
    <name evidence="1" type="ORF">BO78DRAFT_461352</name>
</gene>
<reference evidence="1 2" key="1">
    <citation type="submission" date="2018-02" db="EMBL/GenBank/DDBJ databases">
        <title>The genomes of Aspergillus section Nigri reveals drivers in fungal speciation.</title>
        <authorList>
            <consortium name="DOE Joint Genome Institute"/>
            <person name="Vesth T.C."/>
            <person name="Nybo J."/>
            <person name="Theobald S."/>
            <person name="Brandl J."/>
            <person name="Frisvad J.C."/>
            <person name="Nielsen K.F."/>
            <person name="Lyhne E.K."/>
            <person name="Kogle M.E."/>
            <person name="Kuo A."/>
            <person name="Riley R."/>
            <person name="Clum A."/>
            <person name="Nolan M."/>
            <person name="Lipzen A."/>
            <person name="Salamov A."/>
            <person name="Henrissat B."/>
            <person name="Wiebenga A."/>
            <person name="De vries R.P."/>
            <person name="Grigoriev I.V."/>
            <person name="Mortensen U.H."/>
            <person name="Andersen M.R."/>
            <person name="Baker S.E."/>
        </authorList>
    </citation>
    <scope>NUCLEOTIDE SEQUENCE [LARGE SCALE GENOMIC DNA]</scope>
    <source>
        <strain evidence="1 2">CBS 121057</strain>
    </source>
</reference>
<accession>A0A319EI12</accession>
<keyword evidence="2" id="KW-1185">Reference proteome</keyword>
<dbReference type="Proteomes" id="UP000248423">
    <property type="component" value="Unassembled WGS sequence"/>
</dbReference>
<dbReference type="VEuPathDB" id="FungiDB:BO78DRAFT_461352"/>
<protein>
    <recommendedName>
        <fullName evidence="3">Thioredoxin reductase</fullName>
    </recommendedName>
</protein>
<evidence type="ECO:0008006" key="3">
    <source>
        <dbReference type="Google" id="ProtNLM"/>
    </source>
</evidence>
<evidence type="ECO:0000313" key="1">
    <source>
        <dbReference type="EMBL" id="PYI06178.1"/>
    </source>
</evidence>
<organism evidence="1 2">
    <name type="scientific">Aspergillus sclerotiicarbonarius (strain CBS 121057 / IBT 28362)</name>
    <dbReference type="NCBI Taxonomy" id="1448318"/>
    <lineage>
        <taxon>Eukaryota</taxon>
        <taxon>Fungi</taxon>
        <taxon>Dikarya</taxon>
        <taxon>Ascomycota</taxon>
        <taxon>Pezizomycotina</taxon>
        <taxon>Eurotiomycetes</taxon>
        <taxon>Eurotiomycetidae</taxon>
        <taxon>Eurotiales</taxon>
        <taxon>Aspergillaceae</taxon>
        <taxon>Aspergillus</taxon>
        <taxon>Aspergillus subgen. Circumdati</taxon>
    </lineage>
</organism>
<name>A0A319EI12_ASPSB</name>